<evidence type="ECO:0008006" key="4">
    <source>
        <dbReference type="Google" id="ProtNLM"/>
    </source>
</evidence>
<protein>
    <recommendedName>
        <fullName evidence="4">Transcription factor domain-containing protein</fullName>
    </recommendedName>
</protein>
<evidence type="ECO:0000313" key="3">
    <source>
        <dbReference type="Proteomes" id="UP000279236"/>
    </source>
</evidence>
<organism evidence="2 3">
    <name type="scientific">Apiotrichum porosum</name>
    <dbReference type="NCBI Taxonomy" id="105984"/>
    <lineage>
        <taxon>Eukaryota</taxon>
        <taxon>Fungi</taxon>
        <taxon>Dikarya</taxon>
        <taxon>Basidiomycota</taxon>
        <taxon>Agaricomycotina</taxon>
        <taxon>Tremellomycetes</taxon>
        <taxon>Trichosporonales</taxon>
        <taxon>Trichosporonaceae</taxon>
        <taxon>Apiotrichum</taxon>
    </lineage>
</organism>
<comment type="caution">
    <text evidence="2">The sequence shown here is derived from an EMBL/GenBank/DDBJ whole genome shotgun (WGS) entry which is preliminary data.</text>
</comment>
<reference evidence="2 3" key="1">
    <citation type="submission" date="2018-11" db="EMBL/GenBank/DDBJ databases">
        <title>Genome sequence of Apiotrichum porosum DSM 27194.</title>
        <authorList>
            <person name="Aliyu H."/>
            <person name="Gorte O."/>
            <person name="Ochsenreither K."/>
        </authorList>
    </citation>
    <scope>NUCLEOTIDE SEQUENCE [LARGE SCALE GENOMIC DNA]</scope>
    <source>
        <strain evidence="2 3">DSM 27194</strain>
    </source>
</reference>
<accession>A0A427XEW9</accession>
<dbReference type="PANTHER" id="PTHR46910:SF11">
    <property type="entry name" value="ZN(2)-C6 FUNGAL-TYPE DOMAIN-CONTAINING PROTEIN"/>
    <property type="match status" value="1"/>
</dbReference>
<dbReference type="CDD" id="cd12148">
    <property type="entry name" value="fungal_TF_MHR"/>
    <property type="match status" value="1"/>
</dbReference>
<evidence type="ECO:0000313" key="2">
    <source>
        <dbReference type="EMBL" id="RSH77303.1"/>
    </source>
</evidence>
<dbReference type="STRING" id="105984.A0A427XEW9"/>
<dbReference type="Proteomes" id="UP000279236">
    <property type="component" value="Unassembled WGS sequence"/>
</dbReference>
<dbReference type="AlphaFoldDB" id="A0A427XEW9"/>
<dbReference type="InterPro" id="IPR050987">
    <property type="entry name" value="AtrR-like"/>
</dbReference>
<dbReference type="GO" id="GO:0003700">
    <property type="term" value="F:DNA-binding transcription factor activity"/>
    <property type="evidence" value="ECO:0007669"/>
    <property type="project" value="InterPro"/>
</dbReference>
<gene>
    <name evidence="2" type="ORF">EHS24_003613</name>
</gene>
<keyword evidence="3" id="KW-1185">Reference proteome</keyword>
<name>A0A427XEW9_9TREE</name>
<dbReference type="RefSeq" id="XP_028472450.1">
    <property type="nucleotide sequence ID" value="XM_028619276.1"/>
</dbReference>
<dbReference type="PANTHER" id="PTHR46910">
    <property type="entry name" value="TRANSCRIPTION FACTOR PDR1"/>
    <property type="match status" value="1"/>
</dbReference>
<keyword evidence="1" id="KW-0539">Nucleus</keyword>
<dbReference type="EMBL" id="RSCE01000017">
    <property type="protein sequence ID" value="RSH77303.1"/>
    <property type="molecule type" value="Genomic_DNA"/>
</dbReference>
<dbReference type="GeneID" id="39588156"/>
<sequence length="339" mass="37711">MAQRVLFTTYFMDRRISLTVGRPYGMRWEDIAVAQPPALDDAAMSPDRPLPAPTQLSCLQPYLAGYITLAHFEGQVWDTVSSPNVSPMARSKAVEVLDVPISEWISDFERSTSFVSRLSTFGTSTNIRQHQRVIVKTLRILMRMGQIVSLTYDDHCGEICGAASCDIVDEIHRATLEPTWREAYYLKAHAPTNLFSPVIVLSTLIIRRQSSGHTRYNLDHYKLCFERAVAIIKSISRELPIGSFVDGQVSEIVRLTLASLAVGQKDRPVASNEGDAVDIGDLFSTEIANMANDISSGPTVDWFNMAFPVGGDNANLELEEFSWEALFDTLGQSKIHFSS</sequence>
<evidence type="ECO:0000256" key="1">
    <source>
        <dbReference type="ARBA" id="ARBA00023242"/>
    </source>
</evidence>
<dbReference type="OrthoDB" id="3507486at2759"/>
<proteinExistence type="predicted"/>